<dbReference type="PANTHER" id="PTHR33198:SF20">
    <property type="entry name" value="RETROTRANSPOSON GAG DOMAIN-CONTAINING PROTEIN"/>
    <property type="match status" value="1"/>
</dbReference>
<dbReference type="PANTHER" id="PTHR33198">
    <property type="entry name" value="ANK_REP_REGION DOMAIN-CONTAINING PROTEIN-RELATED"/>
    <property type="match status" value="1"/>
</dbReference>
<proteinExistence type="predicted"/>
<organism evidence="1 2">
    <name type="scientific">Pleurodeles waltl</name>
    <name type="common">Iberian ribbed newt</name>
    <dbReference type="NCBI Taxonomy" id="8319"/>
    <lineage>
        <taxon>Eukaryota</taxon>
        <taxon>Metazoa</taxon>
        <taxon>Chordata</taxon>
        <taxon>Craniata</taxon>
        <taxon>Vertebrata</taxon>
        <taxon>Euteleostomi</taxon>
        <taxon>Amphibia</taxon>
        <taxon>Batrachia</taxon>
        <taxon>Caudata</taxon>
        <taxon>Salamandroidea</taxon>
        <taxon>Salamandridae</taxon>
        <taxon>Pleurodelinae</taxon>
        <taxon>Pleurodeles</taxon>
    </lineage>
</organism>
<evidence type="ECO:0000313" key="1">
    <source>
        <dbReference type="EMBL" id="KAJ1214029.1"/>
    </source>
</evidence>
<comment type="caution">
    <text evidence="1">The sequence shown here is derived from an EMBL/GenBank/DDBJ whole genome shotgun (WGS) entry which is preliminary data.</text>
</comment>
<name>A0AAV7WQ08_PLEWA</name>
<protein>
    <recommendedName>
        <fullName evidence="3">Retrotransposon gag domain-containing protein</fullName>
    </recommendedName>
</protein>
<dbReference type="AlphaFoldDB" id="A0AAV7WQ08"/>
<reference evidence="1" key="1">
    <citation type="journal article" date="2022" name="bioRxiv">
        <title>Sequencing and chromosome-scale assembly of the giantPleurodeles waltlgenome.</title>
        <authorList>
            <person name="Brown T."/>
            <person name="Elewa A."/>
            <person name="Iarovenko S."/>
            <person name="Subramanian E."/>
            <person name="Araus A.J."/>
            <person name="Petzold A."/>
            <person name="Susuki M."/>
            <person name="Suzuki K.-i.T."/>
            <person name="Hayashi T."/>
            <person name="Toyoda A."/>
            <person name="Oliveira C."/>
            <person name="Osipova E."/>
            <person name="Leigh N.D."/>
            <person name="Simon A."/>
            <person name="Yun M.H."/>
        </authorList>
    </citation>
    <scope>NUCLEOTIDE SEQUENCE</scope>
    <source>
        <strain evidence="1">20211129_DDA</strain>
        <tissue evidence="1">Liver</tissue>
    </source>
</reference>
<evidence type="ECO:0000313" key="2">
    <source>
        <dbReference type="Proteomes" id="UP001066276"/>
    </source>
</evidence>
<evidence type="ECO:0008006" key="3">
    <source>
        <dbReference type="Google" id="ProtNLM"/>
    </source>
</evidence>
<sequence>MTFAALNLYFDPQVNLEYERFKLRQAQQTDTESVDMFYARLWKLVSTCVGLNQHEEICAHIIQGCRSNMLWKRILRQPVITLDEILILARSHEFMATAKGQASVASSAAKHPVALKIKFFGMCSLGLKEQLSELGGADLSRRCTAAKT</sequence>
<keyword evidence="2" id="KW-1185">Reference proteome</keyword>
<dbReference type="Proteomes" id="UP001066276">
    <property type="component" value="Chromosome 1_1"/>
</dbReference>
<gene>
    <name evidence="1" type="ORF">NDU88_001657</name>
</gene>
<dbReference type="EMBL" id="JANPWB010000001">
    <property type="protein sequence ID" value="KAJ1214029.1"/>
    <property type="molecule type" value="Genomic_DNA"/>
</dbReference>
<accession>A0AAV7WQ08</accession>